<protein>
    <submittedName>
        <fullName evidence="2">Uncharacterized protein</fullName>
    </submittedName>
</protein>
<feature type="region of interest" description="Disordered" evidence="1">
    <location>
        <begin position="1"/>
        <end position="63"/>
    </location>
</feature>
<comment type="caution">
    <text evidence="2">The sequence shown here is derived from an EMBL/GenBank/DDBJ whole genome shotgun (WGS) entry which is preliminary data.</text>
</comment>
<gene>
    <name evidence="2" type="ORF">GCM10012280_32060</name>
</gene>
<reference evidence="2" key="1">
    <citation type="journal article" date="2014" name="Int. J. Syst. Evol. Microbiol.">
        <title>Complete genome sequence of Corynebacterium casei LMG S-19264T (=DSM 44701T), isolated from a smear-ripened cheese.</title>
        <authorList>
            <consortium name="US DOE Joint Genome Institute (JGI-PGF)"/>
            <person name="Walter F."/>
            <person name="Albersmeier A."/>
            <person name="Kalinowski J."/>
            <person name="Ruckert C."/>
        </authorList>
    </citation>
    <scope>NUCLEOTIDE SEQUENCE</scope>
    <source>
        <strain evidence="2">CGMCC 4.7201</strain>
    </source>
</reference>
<dbReference type="EMBL" id="BMMS01000013">
    <property type="protein sequence ID" value="GGO89295.1"/>
    <property type="molecule type" value="Genomic_DNA"/>
</dbReference>
<dbReference type="AlphaFoldDB" id="A0A917ZR46"/>
<feature type="compositionally biased region" description="Basic residues" evidence="1">
    <location>
        <begin position="29"/>
        <end position="50"/>
    </location>
</feature>
<organism evidence="2 3">
    <name type="scientific">Wenjunlia tyrosinilytica</name>
    <dbReference type="NCBI Taxonomy" id="1544741"/>
    <lineage>
        <taxon>Bacteria</taxon>
        <taxon>Bacillati</taxon>
        <taxon>Actinomycetota</taxon>
        <taxon>Actinomycetes</taxon>
        <taxon>Kitasatosporales</taxon>
        <taxon>Streptomycetaceae</taxon>
        <taxon>Wenjunlia</taxon>
    </lineage>
</organism>
<evidence type="ECO:0000313" key="2">
    <source>
        <dbReference type="EMBL" id="GGO89295.1"/>
    </source>
</evidence>
<name>A0A917ZR46_9ACTN</name>
<keyword evidence="3" id="KW-1185">Reference proteome</keyword>
<sequence>MSGTHAKPTRYPGQPHQVTGNDPDLMGKNRARMVTRQTCQRRHPQGRRRTLVCGTPTGSPAER</sequence>
<evidence type="ECO:0000313" key="3">
    <source>
        <dbReference type="Proteomes" id="UP000641932"/>
    </source>
</evidence>
<reference evidence="2" key="2">
    <citation type="submission" date="2020-09" db="EMBL/GenBank/DDBJ databases">
        <authorList>
            <person name="Sun Q."/>
            <person name="Zhou Y."/>
        </authorList>
    </citation>
    <scope>NUCLEOTIDE SEQUENCE</scope>
    <source>
        <strain evidence="2">CGMCC 4.7201</strain>
    </source>
</reference>
<evidence type="ECO:0000256" key="1">
    <source>
        <dbReference type="SAM" id="MobiDB-lite"/>
    </source>
</evidence>
<accession>A0A917ZR46</accession>
<proteinExistence type="predicted"/>
<dbReference type="Proteomes" id="UP000641932">
    <property type="component" value="Unassembled WGS sequence"/>
</dbReference>